<evidence type="ECO:0000256" key="1">
    <source>
        <dbReference type="SAM" id="SignalP"/>
    </source>
</evidence>
<dbReference type="EMBL" id="FCON02000052">
    <property type="protein sequence ID" value="SAL73301.1"/>
    <property type="molecule type" value="Genomic_DNA"/>
</dbReference>
<evidence type="ECO:0000313" key="3">
    <source>
        <dbReference type="Proteomes" id="UP000054770"/>
    </source>
</evidence>
<keyword evidence="1" id="KW-0732">Signal</keyword>
<sequence>MRRIAFYLLIAGATCLAGCAHSGTISKSPCACDFHLIVQQA</sequence>
<dbReference type="AlphaFoldDB" id="A0A158JY69"/>
<comment type="caution">
    <text evidence="2">The sequence shown here is derived from an EMBL/GenBank/DDBJ whole genome shotgun (WGS) entry which is preliminary data.</text>
</comment>
<keyword evidence="3" id="KW-1185">Reference proteome</keyword>
<dbReference type="Proteomes" id="UP000054770">
    <property type="component" value="Unassembled WGS sequence"/>
</dbReference>
<accession>A0A158JY69</accession>
<reference evidence="2" key="1">
    <citation type="submission" date="2016-01" db="EMBL/GenBank/DDBJ databases">
        <authorList>
            <person name="Peeters C."/>
        </authorList>
    </citation>
    <scope>NUCLEOTIDE SEQUENCE [LARGE SCALE GENOMIC DNA]</scope>
    <source>
        <strain evidence="2">LMG 22940</strain>
    </source>
</reference>
<organism evidence="2 3">
    <name type="scientific">Caballeronia choica</name>
    <dbReference type="NCBI Taxonomy" id="326476"/>
    <lineage>
        <taxon>Bacteria</taxon>
        <taxon>Pseudomonadati</taxon>
        <taxon>Pseudomonadota</taxon>
        <taxon>Betaproteobacteria</taxon>
        <taxon>Burkholderiales</taxon>
        <taxon>Burkholderiaceae</taxon>
        <taxon>Caballeronia</taxon>
    </lineage>
</organism>
<name>A0A158JY69_9BURK</name>
<feature type="chain" id="PRO_5011113085" description="Lipoprotein" evidence="1">
    <location>
        <begin position="23"/>
        <end position="41"/>
    </location>
</feature>
<feature type="signal peptide" evidence="1">
    <location>
        <begin position="1"/>
        <end position="22"/>
    </location>
</feature>
<evidence type="ECO:0008006" key="4">
    <source>
        <dbReference type="Google" id="ProtNLM"/>
    </source>
</evidence>
<protein>
    <recommendedName>
        <fullName evidence="4">Lipoprotein</fullName>
    </recommendedName>
</protein>
<evidence type="ECO:0000313" key="2">
    <source>
        <dbReference type="EMBL" id="SAL73301.1"/>
    </source>
</evidence>
<gene>
    <name evidence="2" type="ORF">AWB68_04405</name>
</gene>
<proteinExistence type="predicted"/>